<comment type="caution">
    <text evidence="3">The sequence shown here is derived from an EMBL/GenBank/DDBJ whole genome shotgun (WGS) entry which is preliminary data.</text>
</comment>
<dbReference type="SUPFAM" id="SSF51905">
    <property type="entry name" value="FAD/NAD(P)-binding domain"/>
    <property type="match status" value="1"/>
</dbReference>
<dbReference type="GO" id="GO:0016491">
    <property type="term" value="F:oxidoreductase activity"/>
    <property type="evidence" value="ECO:0007669"/>
    <property type="project" value="UniProtKB-KW"/>
</dbReference>
<reference evidence="4" key="1">
    <citation type="submission" date="2017-08" db="EMBL/GenBank/DDBJ databases">
        <title>A dynamic microbial community with high functional redundancy inhabits the cold, oxic subseafloor aquifer.</title>
        <authorList>
            <person name="Tully B.J."/>
            <person name="Wheat C.G."/>
            <person name="Glazer B.T."/>
            <person name="Huber J.A."/>
        </authorList>
    </citation>
    <scope>NUCLEOTIDE SEQUENCE [LARGE SCALE GENOMIC DNA]</scope>
</reference>
<name>A0A2A4MTR0_9GAMM</name>
<sequence>MTSSYSTDILIIGGGIAGLWLLNRLHSEGYQAILLENNCLGHGQTIASQGIIHGGLKYALSGSLTTAANAIAAMPARWQDCLAGKGDVDLTGCQVLSNDYYMWSQASYRSRLKTFLGSKSLRGRIDAVDSTQSPAFFVQTEKKGSLYRLTDFVINTSSLLSTLSRRHRDKIFKIDSRNLSLSQDDTGTLCTIKPPANNSHGVDATKADTLSIRAGKTVLCAGQGNQQLLELAGISSPTMQTRPLKMVYVKKASLPSVYVHCIGDGFSLTPKLTLTTHQCQDGEAVWYLGGELAEGGVNRSDAQQIVAAQALLHDLFPWVDLSDAQWQCHAINRAEPKLSNQFRPDDAYFSNNKNILVTWPTKLTLAPSLADMLVKDFKDSGFIGCQHSNAIDLANKLGPVEIASPIWNS</sequence>
<evidence type="ECO:0000256" key="1">
    <source>
        <dbReference type="ARBA" id="ARBA00023002"/>
    </source>
</evidence>
<dbReference type="PANTHER" id="PTHR13847">
    <property type="entry name" value="SARCOSINE DEHYDROGENASE-RELATED"/>
    <property type="match status" value="1"/>
</dbReference>
<dbReference type="Gene3D" id="3.50.50.60">
    <property type="entry name" value="FAD/NAD(P)-binding domain"/>
    <property type="match status" value="1"/>
</dbReference>
<evidence type="ECO:0000313" key="4">
    <source>
        <dbReference type="Proteomes" id="UP000218172"/>
    </source>
</evidence>
<proteinExistence type="predicted"/>
<dbReference type="GO" id="GO:0005737">
    <property type="term" value="C:cytoplasm"/>
    <property type="evidence" value="ECO:0007669"/>
    <property type="project" value="TreeGrafter"/>
</dbReference>
<dbReference type="PANTHER" id="PTHR13847:SF289">
    <property type="entry name" value="GLYCINE OXIDASE"/>
    <property type="match status" value="1"/>
</dbReference>
<dbReference type="Proteomes" id="UP000218172">
    <property type="component" value="Unassembled WGS sequence"/>
</dbReference>
<accession>A0A2A4MTR0</accession>
<dbReference type="InterPro" id="IPR006076">
    <property type="entry name" value="FAD-dep_OxRdtase"/>
</dbReference>
<gene>
    <name evidence="3" type="ORF">COC19_01570</name>
</gene>
<dbReference type="InterPro" id="IPR036188">
    <property type="entry name" value="FAD/NAD-bd_sf"/>
</dbReference>
<dbReference type="AlphaFoldDB" id="A0A2A4MTR0"/>
<evidence type="ECO:0000313" key="3">
    <source>
        <dbReference type="EMBL" id="PCH63147.1"/>
    </source>
</evidence>
<dbReference type="Pfam" id="PF01266">
    <property type="entry name" value="DAO"/>
    <property type="match status" value="1"/>
</dbReference>
<feature type="domain" description="FAD dependent oxidoreductase" evidence="2">
    <location>
        <begin position="8"/>
        <end position="318"/>
    </location>
</feature>
<organism evidence="3 4">
    <name type="scientific">SAR86 cluster bacterium</name>
    <dbReference type="NCBI Taxonomy" id="2030880"/>
    <lineage>
        <taxon>Bacteria</taxon>
        <taxon>Pseudomonadati</taxon>
        <taxon>Pseudomonadota</taxon>
        <taxon>Gammaproteobacteria</taxon>
        <taxon>SAR86 cluster</taxon>
    </lineage>
</organism>
<evidence type="ECO:0000259" key="2">
    <source>
        <dbReference type="Pfam" id="PF01266"/>
    </source>
</evidence>
<protein>
    <recommendedName>
        <fullName evidence="2">FAD dependent oxidoreductase domain-containing protein</fullName>
    </recommendedName>
</protein>
<keyword evidence="1" id="KW-0560">Oxidoreductase</keyword>
<dbReference type="EMBL" id="NVQR01000025">
    <property type="protein sequence ID" value="PCH63147.1"/>
    <property type="molecule type" value="Genomic_DNA"/>
</dbReference>
<dbReference type="Gene3D" id="3.30.9.10">
    <property type="entry name" value="D-Amino Acid Oxidase, subunit A, domain 2"/>
    <property type="match status" value="1"/>
</dbReference>